<feature type="region of interest" description="Disordered" evidence="2">
    <location>
        <begin position="215"/>
        <end position="248"/>
    </location>
</feature>
<protein>
    <recommendedName>
        <fullName evidence="3">BESS domain-containing protein</fullName>
    </recommendedName>
</protein>
<evidence type="ECO:0000256" key="1">
    <source>
        <dbReference type="PROSITE-ProRule" id="PRU00371"/>
    </source>
</evidence>
<comment type="subcellular location">
    <subcellularLocation>
        <location evidence="1">Nucleus</location>
    </subcellularLocation>
</comment>
<organism evidence="4 5">
    <name type="scientific">Triplophysa rosa</name>
    <name type="common">Cave loach</name>
    <dbReference type="NCBI Taxonomy" id="992332"/>
    <lineage>
        <taxon>Eukaryota</taxon>
        <taxon>Metazoa</taxon>
        <taxon>Chordata</taxon>
        <taxon>Craniata</taxon>
        <taxon>Vertebrata</taxon>
        <taxon>Euteleostomi</taxon>
        <taxon>Actinopterygii</taxon>
        <taxon>Neopterygii</taxon>
        <taxon>Teleostei</taxon>
        <taxon>Ostariophysi</taxon>
        <taxon>Cypriniformes</taxon>
        <taxon>Nemacheilidae</taxon>
        <taxon>Triplophysa</taxon>
    </lineage>
</organism>
<evidence type="ECO:0000313" key="4">
    <source>
        <dbReference type="EMBL" id="KAI7789323.1"/>
    </source>
</evidence>
<accession>A0A9W7T3Y4</accession>
<sequence length="368" mass="41693">MSTQKKCHVCKERIGVASKTCQHCHAKQPYKQKLEKRKQRYAEEWISKQRKNGSVNKVYDATYLLLHKWEILDRYPVALLAKRTTRGFSAECLCPWQMDTEDVKDAFDKIKRIYESLLNGFPGDIRDAFPKKGPPGNKKKPSDRRMSVTHEPPEPNSADTLVIKTETSPLNQDALPSSITVDVSEEPAAFNSEDTTVIKTETLLLNQDVLPSKSTALAPSAGFKPAPAKLWSSPRNRKQPRHADASECSIHQEETSFPSKKILRRRIREESESEGLLTLVHVEPEASTSGSSIQSVSPVPVSARCASVGKRSAEPELPEFQQSFLSKPKDYDELYFMSLVGIFKRLSQRKKAEVRMKIERILYEAEFE</sequence>
<gene>
    <name evidence="4" type="ORF">IRJ41_010166</name>
</gene>
<evidence type="ECO:0000256" key="2">
    <source>
        <dbReference type="SAM" id="MobiDB-lite"/>
    </source>
</evidence>
<proteinExistence type="predicted"/>
<dbReference type="GO" id="GO:0005634">
    <property type="term" value="C:nucleus"/>
    <property type="evidence" value="ECO:0007669"/>
    <property type="project" value="UniProtKB-SubCell"/>
</dbReference>
<dbReference type="EMBL" id="JAFHDT010000597">
    <property type="protein sequence ID" value="KAI7789323.1"/>
    <property type="molecule type" value="Genomic_DNA"/>
</dbReference>
<feature type="region of interest" description="Disordered" evidence="2">
    <location>
        <begin position="125"/>
        <end position="160"/>
    </location>
</feature>
<dbReference type="PROSITE" id="PS51031">
    <property type="entry name" value="BESS"/>
    <property type="match status" value="1"/>
</dbReference>
<keyword evidence="1" id="KW-0539">Nucleus</keyword>
<keyword evidence="5" id="KW-1185">Reference proteome</keyword>
<evidence type="ECO:0000313" key="5">
    <source>
        <dbReference type="Proteomes" id="UP001059041"/>
    </source>
</evidence>
<name>A0A9W7T3Y4_TRIRA</name>
<dbReference type="AlphaFoldDB" id="A0A9W7T3Y4"/>
<dbReference type="Pfam" id="PF02944">
    <property type="entry name" value="BESS"/>
    <property type="match status" value="1"/>
</dbReference>
<reference evidence="4" key="1">
    <citation type="submission" date="2021-02" db="EMBL/GenBank/DDBJ databases">
        <title>Comparative genomics reveals that relaxation of natural selection precedes convergent phenotypic evolution of cavefish.</title>
        <authorList>
            <person name="Peng Z."/>
        </authorList>
    </citation>
    <scope>NUCLEOTIDE SEQUENCE</scope>
    <source>
        <tissue evidence="4">Muscle</tissue>
    </source>
</reference>
<dbReference type="GO" id="GO:0003677">
    <property type="term" value="F:DNA binding"/>
    <property type="evidence" value="ECO:0007669"/>
    <property type="project" value="InterPro"/>
</dbReference>
<evidence type="ECO:0000259" key="3">
    <source>
        <dbReference type="PROSITE" id="PS51031"/>
    </source>
</evidence>
<comment type="caution">
    <text evidence="4">The sequence shown here is derived from an EMBL/GenBank/DDBJ whole genome shotgun (WGS) entry which is preliminary data.</text>
</comment>
<feature type="domain" description="BESS" evidence="3">
    <location>
        <begin position="329"/>
        <end position="368"/>
    </location>
</feature>
<dbReference type="InterPro" id="IPR004210">
    <property type="entry name" value="BESS_motif"/>
</dbReference>
<dbReference type="Proteomes" id="UP001059041">
    <property type="component" value="Unassembled WGS sequence"/>
</dbReference>
<feature type="compositionally biased region" description="Basic and acidic residues" evidence="2">
    <location>
        <begin position="143"/>
        <end position="153"/>
    </location>
</feature>